<dbReference type="AlphaFoldDB" id="A0A0A2SQA4"/>
<dbReference type="PROSITE" id="PS50931">
    <property type="entry name" value="HTH_LYSR"/>
    <property type="match status" value="1"/>
</dbReference>
<dbReference type="EMBL" id="JNCF01000036">
    <property type="protein sequence ID" value="KGP62897.1"/>
    <property type="molecule type" value="Genomic_DNA"/>
</dbReference>
<dbReference type="STRING" id="1498499.EP47_07800"/>
<name>A0A0A2SQA4_9GAMM</name>
<dbReference type="InterPro" id="IPR036388">
    <property type="entry name" value="WH-like_DNA-bd_sf"/>
</dbReference>
<dbReference type="GO" id="GO:0003700">
    <property type="term" value="F:DNA-binding transcription factor activity"/>
    <property type="evidence" value="ECO:0007669"/>
    <property type="project" value="InterPro"/>
</dbReference>
<evidence type="ECO:0000259" key="5">
    <source>
        <dbReference type="PROSITE" id="PS50931"/>
    </source>
</evidence>
<evidence type="ECO:0000256" key="3">
    <source>
        <dbReference type="ARBA" id="ARBA00023125"/>
    </source>
</evidence>
<dbReference type="OrthoDB" id="6428912at2"/>
<reference evidence="6 7" key="1">
    <citation type="submission" date="2014-05" db="EMBL/GenBank/DDBJ databases">
        <authorList>
            <person name="Rizzardi K."/>
            <person name="Winiecka-Krusnell J."/>
            <person name="Ramliden M."/>
            <person name="Alm E."/>
            <person name="Andersson S."/>
            <person name="Byfors S."/>
        </authorList>
    </citation>
    <scope>NUCLEOTIDE SEQUENCE [LARGE SCALE GENOMIC DNA]</scope>
    <source>
        <strain evidence="6 7">LEGN</strain>
    </source>
</reference>
<dbReference type="Pfam" id="PF00126">
    <property type="entry name" value="HTH_1"/>
    <property type="match status" value="1"/>
</dbReference>
<evidence type="ECO:0000256" key="2">
    <source>
        <dbReference type="ARBA" id="ARBA00023015"/>
    </source>
</evidence>
<dbReference type="SUPFAM" id="SSF53850">
    <property type="entry name" value="Periplasmic binding protein-like II"/>
    <property type="match status" value="1"/>
</dbReference>
<protein>
    <submittedName>
        <fullName evidence="6">LysR family transcriptional regulator</fullName>
    </submittedName>
</protein>
<dbReference type="InterPro" id="IPR000847">
    <property type="entry name" value="LysR_HTH_N"/>
</dbReference>
<dbReference type="GO" id="GO:0006351">
    <property type="term" value="P:DNA-templated transcription"/>
    <property type="evidence" value="ECO:0007669"/>
    <property type="project" value="TreeGrafter"/>
</dbReference>
<dbReference type="Pfam" id="PF03466">
    <property type="entry name" value="LysR_substrate"/>
    <property type="match status" value="1"/>
</dbReference>
<keyword evidence="7" id="KW-1185">Reference proteome</keyword>
<dbReference type="SUPFAM" id="SSF46785">
    <property type="entry name" value="Winged helix' DNA-binding domain"/>
    <property type="match status" value="1"/>
</dbReference>
<keyword evidence="3" id="KW-0238">DNA-binding</keyword>
<evidence type="ECO:0000313" key="7">
    <source>
        <dbReference type="Proteomes" id="UP000054422"/>
    </source>
</evidence>
<dbReference type="InterPro" id="IPR005119">
    <property type="entry name" value="LysR_subst-bd"/>
</dbReference>
<gene>
    <name evidence="6" type="ORF">EP47_07800</name>
</gene>
<sequence length="303" mass="34731">MINNPLSLNDLAIFALVVKKRSFTQAALAAGISKAWVSQKISQMEANLGIKLLNRTTRSLSLTLGGEILFEHCQTMLKEVVYAENHLREYAKTPSGQLVITCPEISGLELFPNLLHDFKLLYPQIKIRLIITDQFLDLTQYGIDFAFRTGKLPDSRLVSRYIGEVPRCLVASPTYLSKRSPIQCPMDLMNHKLLKHSSLGDWPLKNDKELFKIHVKNPAIESNSLIFLHKMACFDHGIAFLPYYLCSDALKNKILVKVLPDWLNTDNEYYMVYHKDKSVLYIHQLFKEFILNSDLKSRISKKN</sequence>
<evidence type="ECO:0000256" key="4">
    <source>
        <dbReference type="ARBA" id="ARBA00023163"/>
    </source>
</evidence>
<dbReference type="Gene3D" id="3.40.190.290">
    <property type="match status" value="1"/>
</dbReference>
<evidence type="ECO:0000313" key="6">
    <source>
        <dbReference type="EMBL" id="KGP62897.1"/>
    </source>
</evidence>
<dbReference type="InterPro" id="IPR058163">
    <property type="entry name" value="LysR-type_TF_proteobact-type"/>
</dbReference>
<dbReference type="InterPro" id="IPR036390">
    <property type="entry name" value="WH_DNA-bd_sf"/>
</dbReference>
<dbReference type="CDD" id="cd08422">
    <property type="entry name" value="PBP2_CrgA_like"/>
    <property type="match status" value="1"/>
</dbReference>
<organism evidence="6 7">
    <name type="scientific">Legionella norrlandica</name>
    <dbReference type="NCBI Taxonomy" id="1498499"/>
    <lineage>
        <taxon>Bacteria</taxon>
        <taxon>Pseudomonadati</taxon>
        <taxon>Pseudomonadota</taxon>
        <taxon>Gammaproteobacteria</taxon>
        <taxon>Legionellales</taxon>
        <taxon>Legionellaceae</taxon>
        <taxon>Legionella</taxon>
    </lineage>
</organism>
<dbReference type="PANTHER" id="PTHR30537">
    <property type="entry name" value="HTH-TYPE TRANSCRIPTIONAL REGULATOR"/>
    <property type="match status" value="1"/>
</dbReference>
<keyword evidence="2" id="KW-0805">Transcription regulation</keyword>
<dbReference type="RefSeq" id="WP_035890419.1">
    <property type="nucleotide sequence ID" value="NZ_JNCF01000036.1"/>
</dbReference>
<proteinExistence type="inferred from homology"/>
<dbReference type="PANTHER" id="PTHR30537:SF5">
    <property type="entry name" value="HTH-TYPE TRANSCRIPTIONAL ACTIVATOR TTDR-RELATED"/>
    <property type="match status" value="1"/>
</dbReference>
<feature type="domain" description="HTH lysR-type" evidence="5">
    <location>
        <begin position="6"/>
        <end position="63"/>
    </location>
</feature>
<dbReference type="FunFam" id="1.10.10.10:FF:000001">
    <property type="entry name" value="LysR family transcriptional regulator"/>
    <property type="match status" value="1"/>
</dbReference>
<comment type="similarity">
    <text evidence="1">Belongs to the LysR transcriptional regulatory family.</text>
</comment>
<dbReference type="GO" id="GO:0043565">
    <property type="term" value="F:sequence-specific DNA binding"/>
    <property type="evidence" value="ECO:0007669"/>
    <property type="project" value="TreeGrafter"/>
</dbReference>
<dbReference type="Gene3D" id="1.10.10.10">
    <property type="entry name" value="Winged helix-like DNA-binding domain superfamily/Winged helix DNA-binding domain"/>
    <property type="match status" value="1"/>
</dbReference>
<keyword evidence="4" id="KW-0804">Transcription</keyword>
<comment type="caution">
    <text evidence="6">The sequence shown here is derived from an EMBL/GenBank/DDBJ whole genome shotgun (WGS) entry which is preliminary data.</text>
</comment>
<evidence type="ECO:0000256" key="1">
    <source>
        <dbReference type="ARBA" id="ARBA00009437"/>
    </source>
</evidence>
<accession>A0A0A2SQA4</accession>
<dbReference type="Proteomes" id="UP000054422">
    <property type="component" value="Unassembled WGS sequence"/>
</dbReference>